<evidence type="ECO:0000256" key="1">
    <source>
        <dbReference type="SAM" id="MobiDB-lite"/>
    </source>
</evidence>
<protein>
    <submittedName>
        <fullName evidence="2">Uncharacterized protein</fullName>
    </submittedName>
</protein>
<dbReference type="RefSeq" id="WP_353946500.1">
    <property type="nucleotide sequence ID" value="NZ_CP159534.1"/>
</dbReference>
<dbReference type="EMBL" id="CP159534">
    <property type="protein sequence ID" value="XCJ75065.1"/>
    <property type="molecule type" value="Genomic_DNA"/>
</dbReference>
<dbReference type="KEGG" id="stac:ABII15_36110"/>
<reference evidence="2" key="1">
    <citation type="submission" date="2024-06" db="EMBL/GenBank/DDBJ databases">
        <title>Streptomyces sp. strain HUAS MG91 genome sequences.</title>
        <authorList>
            <person name="Mo P."/>
        </authorList>
    </citation>
    <scope>NUCLEOTIDE SEQUENCE</scope>
    <source>
        <strain evidence="2">HUAS MG91</strain>
    </source>
</reference>
<name>A0AAU8J3P2_9ACTN</name>
<organism evidence="2">
    <name type="scientific">Streptomyces tabacisoli</name>
    <dbReference type="NCBI Taxonomy" id="3156398"/>
    <lineage>
        <taxon>Bacteria</taxon>
        <taxon>Bacillati</taxon>
        <taxon>Actinomycetota</taxon>
        <taxon>Actinomycetes</taxon>
        <taxon>Kitasatosporales</taxon>
        <taxon>Streptomycetaceae</taxon>
        <taxon>Streptomyces</taxon>
    </lineage>
</organism>
<sequence>MSTPPEIIIARETTGNVIAEGGDELAHTLLKRAGFQYEQSIRSFWYRLPWDMGEERENQMASHAARMLTAVGYDVDLGKDLLVGPVTTPSDPQGQRTYGHQILSLIDQLNEVGTYSAAAEVTEHVLDPQDGVLIRLGEFFDHAAEQADAVPSTDAAHVAMRLESAAEKIRSLGDYLDGVGDDLRDLGPTPPSPAPSWRQKVAGYFATATPRRAQTTETPTDPPARTLPTEQRPDRTR</sequence>
<feature type="region of interest" description="Disordered" evidence="1">
    <location>
        <begin position="182"/>
        <end position="237"/>
    </location>
</feature>
<gene>
    <name evidence="2" type="ORF">ABII15_36110</name>
</gene>
<accession>A0AAU8J3P2</accession>
<proteinExistence type="predicted"/>
<dbReference type="AlphaFoldDB" id="A0AAU8J3P2"/>
<evidence type="ECO:0000313" key="2">
    <source>
        <dbReference type="EMBL" id="XCJ75065.1"/>
    </source>
</evidence>